<dbReference type="Proteomes" id="UP000596035">
    <property type="component" value="Chromosome"/>
</dbReference>
<dbReference type="InterPro" id="IPR050490">
    <property type="entry name" value="Bact_solute-bd_prot1"/>
</dbReference>
<dbReference type="KEGG" id="amur:ADH66_06060"/>
<dbReference type="PROSITE" id="PS51257">
    <property type="entry name" value="PROKAR_LIPOPROTEIN"/>
    <property type="match status" value="1"/>
</dbReference>
<evidence type="ECO:0000313" key="2">
    <source>
        <dbReference type="EMBL" id="ASB40259.1"/>
    </source>
</evidence>
<reference evidence="3 5" key="3">
    <citation type="submission" date="2020-11" db="EMBL/GenBank/DDBJ databases">
        <title>Closed and high quality bacterial genomes of the OMM12 community.</title>
        <authorList>
            <person name="Marbouty M."/>
            <person name="Lamy-Besnier Q."/>
            <person name="Debarbieux L."/>
            <person name="Koszul R."/>
        </authorList>
    </citation>
    <scope>NUCLEOTIDE SEQUENCE [LARGE SCALE GENOMIC DNA]</scope>
    <source>
        <strain evidence="3 5">KB18</strain>
    </source>
</reference>
<dbReference type="PANTHER" id="PTHR43649">
    <property type="entry name" value="ARABINOSE-BINDING PROTEIN-RELATED"/>
    <property type="match status" value="1"/>
</dbReference>
<dbReference type="SUPFAM" id="SSF53850">
    <property type="entry name" value="Periplasmic binding protein-like II"/>
    <property type="match status" value="1"/>
</dbReference>
<evidence type="ECO:0000256" key="1">
    <source>
        <dbReference type="SAM" id="SignalP"/>
    </source>
</evidence>
<gene>
    <name evidence="2" type="ORF">ADH66_06060</name>
    <name evidence="3" type="ORF">I5Q82_16155</name>
</gene>
<organism evidence="3 5">
    <name type="scientific">Acutalibacter muris</name>
    <dbReference type="NCBI Taxonomy" id="1796620"/>
    <lineage>
        <taxon>Bacteria</taxon>
        <taxon>Bacillati</taxon>
        <taxon>Bacillota</taxon>
        <taxon>Clostridia</taxon>
        <taxon>Eubacteriales</taxon>
        <taxon>Acutalibacteraceae</taxon>
        <taxon>Acutalibacter</taxon>
    </lineage>
</organism>
<dbReference type="Proteomes" id="UP000196710">
    <property type="component" value="Chromosome"/>
</dbReference>
<dbReference type="Pfam" id="PF01547">
    <property type="entry name" value="SBP_bac_1"/>
    <property type="match status" value="1"/>
</dbReference>
<proteinExistence type="predicted"/>
<sequence length="511" mass="57638">MRIIKISLPYLLTLCLLLTLTGCKNEQDDIYSEAMTKSADASESQGPFPEAGETGERKLVIKTPFSNDGTGALPYLAKEFMDLHPGVVIEIDSAISNSQILSMSRAEIQMARESFYSRVSMEIASGEADYALFDVRDGLNIPQLTRNGFLEDLLPLWEADPALSSDGYFTNVLSGFKVDGKLSTLPYSFSFYDLYLNRDILERLGVDPETIEAVDPNRVLDWYERGRELQSNLNLSFSSGGKGLFYEYLERCHYIDLAERTASFDSPEFIDFLTRTNDVLNEDPDLEPELLGYGGCGGLLDANISYRKTGEYSEDILAWSPEVFKTVVEKARPGFLVLEESFMPNLITMQQPKEYAAGPYPLLTTDGKLGVRSVEEFSLPSAMKDKELAWEFIKHCLGTRSVERLDFLAQGSPVKYTTFIPVNKATFQNMLEDVNQHGDHGLAMGYSGFDTIDPKSMTELLEEILDREMVNIDLYSVDMEEFLEEFYVSGLTTPEECARKMQDRAYIWLNE</sequence>
<dbReference type="Gene3D" id="3.40.190.10">
    <property type="entry name" value="Periplasmic binding protein-like II"/>
    <property type="match status" value="1"/>
</dbReference>
<reference evidence="2" key="1">
    <citation type="journal article" date="2017" name="Genome Announc.">
        <title>High-Quality Whole-Genome Sequences of the Oligo-Mouse-Microbiota Bacterial Community.</title>
        <authorList>
            <person name="Garzetti D."/>
            <person name="Brugiroux S."/>
            <person name="Bunk B."/>
            <person name="Pukall R."/>
            <person name="McCoy K.D."/>
            <person name="Macpherson A.J."/>
            <person name="Stecher B."/>
        </authorList>
    </citation>
    <scope>NUCLEOTIDE SEQUENCE</scope>
    <source>
        <strain evidence="2">KB18</strain>
    </source>
</reference>
<evidence type="ECO:0000313" key="5">
    <source>
        <dbReference type="Proteomes" id="UP000596035"/>
    </source>
</evidence>
<evidence type="ECO:0000313" key="3">
    <source>
        <dbReference type="EMBL" id="QQR29549.1"/>
    </source>
</evidence>
<feature type="chain" id="PRO_5044568657" evidence="1">
    <location>
        <begin position="27"/>
        <end position="511"/>
    </location>
</feature>
<keyword evidence="1" id="KW-0732">Signal</keyword>
<feature type="signal peptide" evidence="1">
    <location>
        <begin position="1"/>
        <end position="26"/>
    </location>
</feature>
<keyword evidence="4" id="KW-1185">Reference proteome</keyword>
<name>A0A1Z2XPA2_9FIRM</name>
<dbReference type="InterPro" id="IPR006059">
    <property type="entry name" value="SBP"/>
</dbReference>
<reference evidence="4" key="2">
    <citation type="submission" date="2017-05" db="EMBL/GenBank/DDBJ databases">
        <title>Improved OligoMM genomes.</title>
        <authorList>
            <person name="Garzetti D."/>
        </authorList>
    </citation>
    <scope>NUCLEOTIDE SEQUENCE [LARGE SCALE GENOMIC DNA]</scope>
    <source>
        <strain evidence="4">KB18</strain>
    </source>
</reference>
<accession>A0A1Z2XPA2</accession>
<dbReference type="RefSeq" id="WP_066534357.1">
    <property type="nucleotide sequence ID" value="NZ_CAJTCQ010000001.1"/>
</dbReference>
<protein>
    <submittedName>
        <fullName evidence="3">Extracellular solute-binding protein</fullName>
    </submittedName>
</protein>
<dbReference type="AlphaFoldDB" id="A0A1Z2XPA2"/>
<dbReference type="PANTHER" id="PTHR43649:SF12">
    <property type="entry name" value="DIACETYLCHITOBIOSE BINDING PROTEIN DASA"/>
    <property type="match status" value="1"/>
</dbReference>
<dbReference type="EMBL" id="CP021422">
    <property type="protein sequence ID" value="ASB40259.1"/>
    <property type="molecule type" value="Genomic_DNA"/>
</dbReference>
<dbReference type="EMBL" id="CP065321">
    <property type="protein sequence ID" value="QQR29549.1"/>
    <property type="molecule type" value="Genomic_DNA"/>
</dbReference>
<evidence type="ECO:0000313" key="4">
    <source>
        <dbReference type="Proteomes" id="UP000196710"/>
    </source>
</evidence>